<keyword evidence="3" id="KW-1185">Reference proteome</keyword>
<organism evidence="2 3">
    <name type="scientific">Halomicronema hongdechloris C2206</name>
    <dbReference type="NCBI Taxonomy" id="1641165"/>
    <lineage>
        <taxon>Bacteria</taxon>
        <taxon>Bacillati</taxon>
        <taxon>Cyanobacteriota</taxon>
        <taxon>Cyanophyceae</taxon>
        <taxon>Nodosilineales</taxon>
        <taxon>Nodosilineaceae</taxon>
        <taxon>Halomicronema</taxon>
    </lineage>
</organism>
<protein>
    <recommendedName>
        <fullName evidence="1">NfeD-like C-terminal domain-containing protein</fullName>
    </recommendedName>
</protein>
<dbReference type="KEGG" id="hhg:XM38_039390"/>
<evidence type="ECO:0000313" key="2">
    <source>
        <dbReference type="EMBL" id="ASC72978.1"/>
    </source>
</evidence>
<sequence length="95" mass="10641">MQSFNFDLYSPYPIELRQQVGIATVCRTITPERSGRVHFEATDWPARLYDPTLHQSLEPDALVHVIGRQGLTLLVTPKSRVAVPSSAQSLDYLSS</sequence>
<name>A0A1Z3HRR9_9CYAN</name>
<dbReference type="EMBL" id="CP021983">
    <property type="protein sequence ID" value="ASC72978.1"/>
    <property type="molecule type" value="Genomic_DNA"/>
</dbReference>
<feature type="domain" description="NfeD-like C-terminal" evidence="1">
    <location>
        <begin position="21"/>
        <end position="77"/>
    </location>
</feature>
<proteinExistence type="predicted"/>
<dbReference type="InterPro" id="IPR012340">
    <property type="entry name" value="NA-bd_OB-fold"/>
</dbReference>
<evidence type="ECO:0000313" key="3">
    <source>
        <dbReference type="Proteomes" id="UP000191901"/>
    </source>
</evidence>
<dbReference type="Pfam" id="PF01957">
    <property type="entry name" value="NfeD"/>
    <property type="match status" value="1"/>
</dbReference>
<dbReference type="OrthoDB" id="467758at2"/>
<dbReference type="Gene3D" id="2.40.50.140">
    <property type="entry name" value="Nucleic acid-binding proteins"/>
    <property type="match status" value="1"/>
</dbReference>
<gene>
    <name evidence="2" type="ORF">XM38_039390</name>
</gene>
<dbReference type="RefSeq" id="WP_088430686.1">
    <property type="nucleotide sequence ID" value="NZ_CP021983.2"/>
</dbReference>
<dbReference type="Proteomes" id="UP000191901">
    <property type="component" value="Chromosome"/>
</dbReference>
<dbReference type="InterPro" id="IPR002810">
    <property type="entry name" value="NfeD-like_C"/>
</dbReference>
<reference evidence="2 3" key="1">
    <citation type="journal article" date="2016" name="Biochim. Biophys. Acta">
        <title>Characterization of red-shifted phycobilisomes isolated from the chlorophyll f-containing cyanobacterium Halomicronema hongdechloris.</title>
        <authorList>
            <person name="Li Y."/>
            <person name="Lin Y."/>
            <person name="Garvey C.J."/>
            <person name="Birch D."/>
            <person name="Corkery R.W."/>
            <person name="Loughlin P.C."/>
            <person name="Scheer H."/>
            <person name="Willows R.D."/>
            <person name="Chen M."/>
        </authorList>
    </citation>
    <scope>NUCLEOTIDE SEQUENCE [LARGE SCALE GENOMIC DNA]</scope>
    <source>
        <strain evidence="2 3">C2206</strain>
    </source>
</reference>
<accession>A0A1Z3HRR9</accession>
<evidence type="ECO:0000259" key="1">
    <source>
        <dbReference type="Pfam" id="PF01957"/>
    </source>
</evidence>
<dbReference type="AlphaFoldDB" id="A0A1Z3HRR9"/>